<dbReference type="Pfam" id="PF04404">
    <property type="entry name" value="ERF"/>
    <property type="match status" value="1"/>
</dbReference>
<name>A0A4U3L6U1_9BACT</name>
<evidence type="ECO:0000313" key="1">
    <source>
        <dbReference type="EMBL" id="TKK70750.1"/>
    </source>
</evidence>
<gene>
    <name evidence="1" type="ORF">FC093_03390</name>
</gene>
<accession>A0A4U3L6U1</accession>
<dbReference type="OrthoDB" id="1496037at2"/>
<dbReference type="InterPro" id="IPR007499">
    <property type="entry name" value="ERF_bacteria_virus"/>
</dbReference>
<protein>
    <submittedName>
        <fullName evidence="1">Recombinase</fullName>
    </submittedName>
</protein>
<dbReference type="EMBL" id="SZQL01000002">
    <property type="protein sequence ID" value="TKK70750.1"/>
    <property type="molecule type" value="Genomic_DNA"/>
</dbReference>
<reference evidence="1 2" key="1">
    <citation type="submission" date="2019-05" db="EMBL/GenBank/DDBJ databases">
        <title>Panacibacter sp. strain 17mud1-8 Genome sequencing and assembly.</title>
        <authorList>
            <person name="Chhetri G."/>
        </authorList>
    </citation>
    <scope>NUCLEOTIDE SEQUENCE [LARGE SCALE GENOMIC DNA]</scope>
    <source>
        <strain evidence="1 2">17mud1-8</strain>
    </source>
</reference>
<evidence type="ECO:0000313" key="2">
    <source>
        <dbReference type="Proteomes" id="UP000305848"/>
    </source>
</evidence>
<dbReference type="Proteomes" id="UP000305848">
    <property type="component" value="Unassembled WGS sequence"/>
</dbReference>
<proteinExistence type="predicted"/>
<organism evidence="1 2">
    <name type="scientific">Ilyomonas limi</name>
    <dbReference type="NCBI Taxonomy" id="2575867"/>
    <lineage>
        <taxon>Bacteria</taxon>
        <taxon>Pseudomonadati</taxon>
        <taxon>Bacteroidota</taxon>
        <taxon>Chitinophagia</taxon>
        <taxon>Chitinophagales</taxon>
        <taxon>Chitinophagaceae</taxon>
        <taxon>Ilyomonas</taxon>
    </lineage>
</organism>
<dbReference type="RefSeq" id="WP_137260349.1">
    <property type="nucleotide sequence ID" value="NZ_SZQL01000002.1"/>
</dbReference>
<keyword evidence="2" id="KW-1185">Reference proteome</keyword>
<sequence length="198" mass="21674">MEKSPSIVNLAKALKQFHASVGKITKDATNPFFNSKYATLSTILEAIKQPLLDAGLSFTQFPTGQNGLTTVLMHGESGEYMQCDYFMQPLKNDPQAQGSVISYMRRYALAAVLGLNLDEDDDANRATHGAANPQEAAVKASTVAEKPWLDKNSKKYDLVVERLKNGTTTISQVAQFFKLNKEVRAELQGIVNETAASN</sequence>
<dbReference type="AlphaFoldDB" id="A0A4U3L6U1"/>
<comment type="caution">
    <text evidence="1">The sequence shown here is derived from an EMBL/GenBank/DDBJ whole genome shotgun (WGS) entry which is preliminary data.</text>
</comment>